<keyword evidence="2 3" id="KW-0808">Transferase</keyword>
<dbReference type="InterPro" id="IPR012791">
    <property type="entry name" value="3-oxoacid_CoA-transf_B"/>
</dbReference>
<reference evidence="5" key="1">
    <citation type="submission" date="2022-07" db="EMBL/GenBank/DDBJ databases">
        <title>Fungi with potential for degradation of polypropylene.</title>
        <authorList>
            <person name="Gostincar C."/>
        </authorList>
    </citation>
    <scope>NUCLEOTIDE SEQUENCE</scope>
    <source>
        <strain evidence="5">EXF-13308</strain>
    </source>
</reference>
<dbReference type="InterPro" id="IPR037171">
    <property type="entry name" value="NagB/RpiA_transferase-like"/>
</dbReference>
<dbReference type="SUPFAM" id="SSF100950">
    <property type="entry name" value="NagB/RpiA/CoA transferase-like"/>
    <property type="match status" value="2"/>
</dbReference>
<dbReference type="PANTHER" id="PTHR13707:SF60">
    <property type="entry name" value="ACETATE COA-TRANSFERASE SUBUNIT ALPHA"/>
    <property type="match status" value="1"/>
</dbReference>
<dbReference type="Proteomes" id="UP001174694">
    <property type="component" value="Unassembled WGS sequence"/>
</dbReference>
<comment type="pathway">
    <text evidence="3">Ketone metabolism; succinyl-CoA degradation; acetoacetyl-CoA from succinyl-CoA: step 1/1.</text>
</comment>
<comment type="catalytic activity">
    <reaction evidence="3">
        <text>a 3-oxo acid + succinyl-CoA = a 3-oxoacyl-CoA + succinate</text>
        <dbReference type="Rhea" id="RHEA:24564"/>
        <dbReference type="ChEBI" id="CHEBI:30031"/>
        <dbReference type="ChEBI" id="CHEBI:35973"/>
        <dbReference type="ChEBI" id="CHEBI:57292"/>
        <dbReference type="ChEBI" id="CHEBI:90726"/>
        <dbReference type="EC" id="2.8.3.5"/>
    </reaction>
</comment>
<dbReference type="SMART" id="SM00882">
    <property type="entry name" value="CoA_trans"/>
    <property type="match status" value="2"/>
</dbReference>
<dbReference type="AlphaFoldDB" id="A0AA38VQX2"/>
<gene>
    <name evidence="5" type="ORF">NKR23_g5306</name>
</gene>
<comment type="function">
    <text evidence="3">Key enzyme for ketone body catabolism. Transfers the CoA moiety from succinate to acetoacetate. Formation of the enzyme-CoA intermediate proceeds via an unstable anhydride species formed between the carboxylate groups of the enzyme and substrate.</text>
</comment>
<feature type="active site" description="5-glutamyl coenzyme A thioester intermediate" evidence="4">
    <location>
        <position position="399"/>
    </location>
</feature>
<proteinExistence type="inferred from homology"/>
<comment type="caution">
    <text evidence="5">The sequence shown here is derived from an EMBL/GenBank/DDBJ whole genome shotgun (WGS) entry which is preliminary data.</text>
</comment>
<dbReference type="Gene3D" id="3.40.1080.10">
    <property type="entry name" value="Glutaconate Coenzyme A-transferase"/>
    <property type="match status" value="2"/>
</dbReference>
<evidence type="ECO:0000313" key="6">
    <source>
        <dbReference type="Proteomes" id="UP001174694"/>
    </source>
</evidence>
<accession>A0AA38VQX2</accession>
<evidence type="ECO:0000256" key="1">
    <source>
        <dbReference type="ARBA" id="ARBA00007154"/>
    </source>
</evidence>
<dbReference type="GO" id="GO:0008260">
    <property type="term" value="F:succinyl-CoA:3-oxo-acid CoA-transferase activity"/>
    <property type="evidence" value="ECO:0007669"/>
    <property type="project" value="UniProtKB-EC"/>
</dbReference>
<dbReference type="EMBL" id="JANBVO010000014">
    <property type="protein sequence ID" value="KAJ9145302.1"/>
    <property type="molecule type" value="Genomic_DNA"/>
</dbReference>
<keyword evidence="3" id="KW-0496">Mitochondrion</keyword>
<evidence type="ECO:0000256" key="2">
    <source>
        <dbReference type="ARBA" id="ARBA00022679"/>
    </source>
</evidence>
<dbReference type="GO" id="GO:0046952">
    <property type="term" value="P:ketone body catabolic process"/>
    <property type="evidence" value="ECO:0007669"/>
    <property type="project" value="InterPro"/>
</dbReference>
<organism evidence="5 6">
    <name type="scientific">Pleurostoma richardsiae</name>
    <dbReference type="NCBI Taxonomy" id="41990"/>
    <lineage>
        <taxon>Eukaryota</taxon>
        <taxon>Fungi</taxon>
        <taxon>Dikarya</taxon>
        <taxon>Ascomycota</taxon>
        <taxon>Pezizomycotina</taxon>
        <taxon>Sordariomycetes</taxon>
        <taxon>Sordariomycetidae</taxon>
        <taxon>Calosphaeriales</taxon>
        <taxon>Pleurostomataceae</taxon>
        <taxon>Pleurostoma</taxon>
    </lineage>
</organism>
<dbReference type="InterPro" id="IPR014388">
    <property type="entry name" value="3-oxoacid_CoA-transferase"/>
</dbReference>
<dbReference type="PIRSF" id="PIRSF000858">
    <property type="entry name" value="SCOT-t"/>
    <property type="match status" value="1"/>
</dbReference>
<evidence type="ECO:0000256" key="4">
    <source>
        <dbReference type="PIRSR" id="PIRSR000858-1"/>
    </source>
</evidence>
<dbReference type="NCBIfam" id="TIGR02428">
    <property type="entry name" value="pcaJ_scoB_fam"/>
    <property type="match status" value="1"/>
</dbReference>
<name>A0AA38VQX2_9PEZI</name>
<comment type="similarity">
    <text evidence="1 3">Belongs to the 3-oxoacid CoA-transferase family.</text>
</comment>
<dbReference type="InterPro" id="IPR004165">
    <property type="entry name" value="CoA_trans_fam_I"/>
</dbReference>
<dbReference type="PANTHER" id="PTHR13707">
    <property type="entry name" value="KETOACID-COENZYME A TRANSFERASE"/>
    <property type="match status" value="1"/>
</dbReference>
<keyword evidence="6" id="KW-1185">Reference proteome</keyword>
<protein>
    <recommendedName>
        <fullName evidence="3">Succinyl-CoA:3-ketoacid-coenzyme A transferase</fullName>
        <ecNumber evidence="3">2.8.3.5</ecNumber>
    </recommendedName>
</protein>
<dbReference type="Pfam" id="PF01144">
    <property type="entry name" value="CoA_trans"/>
    <property type="match status" value="2"/>
</dbReference>
<evidence type="ECO:0000256" key="3">
    <source>
        <dbReference type="PIRNR" id="PIRNR000858"/>
    </source>
</evidence>
<evidence type="ECO:0000313" key="5">
    <source>
        <dbReference type="EMBL" id="KAJ9145302.1"/>
    </source>
</evidence>
<dbReference type="EC" id="2.8.3.5" evidence="3"/>
<sequence length="573" mass="60790">MSQTAMATAARRVRPASTASSLRAYSTKANSQLAPLWELRASLRSQKASSWASQSQQHVGRRCFSYSAYRSSAPDRNTSAAPPVQRGASKLFASADEAVADIRPGATILSSGFGLCGVAETLIGAMHRRGPKSLHSLTCISNNAGVDGKGGLAVLTAEGMVDRLTLSYIGGNKVLEKKYLTGEIAIELCPQGTLAERIRAGGSGIPAFFTATGANTLIQDGGIAQRFDAKGGVVEPGKPRETRVFNGKTYLMETALTGDVAILRAYKADKAGNCVLRYTTKSFGPAMAKAAKVTIVEAENIVEVGEIGPDEVDVPSIYVDRIVPATAEKKIEFRTLRTNGDEKEDLTSPKNKAQEKRNRIARRAAQELKQGFYVNLGVGIPTLAPSFLPADRQVWIQSENGILGMGAYPTEDELDADIINAGKETVTLVPGAATFESAESFSMIRGGHVDVSILGALQVSACGDLANFMIPGKVFKGMGGAMDLVSNPDLTKIVVATEHVAKDGSSKVVQNCTLPLTGAKVVSTIITDLCVFEVDRENGTLTLTEIAPDVEVEEVQAKTDAKFAVAKDLKLME</sequence>